<dbReference type="InParanoid" id="A0A078B9J2"/>
<evidence type="ECO:0000313" key="1">
    <source>
        <dbReference type="EMBL" id="CDW90233.1"/>
    </source>
</evidence>
<accession>A0A078B9J2</accession>
<gene>
    <name evidence="1" type="primary">Contig19646.g20838</name>
    <name evidence="1" type="ORF">STYLEM_19374</name>
</gene>
<organism evidence="1 2">
    <name type="scientific">Stylonychia lemnae</name>
    <name type="common">Ciliate</name>
    <dbReference type="NCBI Taxonomy" id="5949"/>
    <lineage>
        <taxon>Eukaryota</taxon>
        <taxon>Sar</taxon>
        <taxon>Alveolata</taxon>
        <taxon>Ciliophora</taxon>
        <taxon>Intramacronucleata</taxon>
        <taxon>Spirotrichea</taxon>
        <taxon>Stichotrichia</taxon>
        <taxon>Sporadotrichida</taxon>
        <taxon>Oxytrichidae</taxon>
        <taxon>Stylonychinae</taxon>
        <taxon>Stylonychia</taxon>
    </lineage>
</organism>
<proteinExistence type="predicted"/>
<evidence type="ECO:0000313" key="2">
    <source>
        <dbReference type="Proteomes" id="UP000039865"/>
    </source>
</evidence>
<reference evidence="1 2" key="1">
    <citation type="submission" date="2014-06" db="EMBL/GenBank/DDBJ databases">
        <authorList>
            <person name="Swart Estienne"/>
        </authorList>
    </citation>
    <scope>NUCLEOTIDE SEQUENCE [LARGE SCALE GENOMIC DNA]</scope>
    <source>
        <strain evidence="1 2">130c</strain>
    </source>
</reference>
<dbReference type="AlphaFoldDB" id="A0A078B9J2"/>
<keyword evidence="2" id="KW-1185">Reference proteome</keyword>
<dbReference type="Proteomes" id="UP000039865">
    <property type="component" value="Unassembled WGS sequence"/>
</dbReference>
<name>A0A078B9J2_STYLE</name>
<sequence>MEKAEQIKEEKLTKKFKKDDDCWQTKYVEEMFECSEEEEDEEWKLLYHEDDMYNFEEVNRIESQCRHETNNSIEAHKKSRKRLKELGYNFI</sequence>
<dbReference type="EMBL" id="CCKQ01018277">
    <property type="protein sequence ID" value="CDW90233.1"/>
    <property type="molecule type" value="Genomic_DNA"/>
</dbReference>
<protein>
    <submittedName>
        <fullName evidence="1">Uncharacterized protein</fullName>
    </submittedName>
</protein>